<evidence type="ECO:0000313" key="4">
    <source>
        <dbReference type="EMBL" id="THU58773.1"/>
    </source>
</evidence>
<evidence type="ECO:0000256" key="1">
    <source>
        <dbReference type="ARBA" id="ARBA00005711"/>
    </source>
</evidence>
<feature type="region of interest" description="Disordered" evidence="2">
    <location>
        <begin position="293"/>
        <end position="318"/>
    </location>
</feature>
<feature type="region of interest" description="Disordered" evidence="2">
    <location>
        <begin position="153"/>
        <end position="264"/>
    </location>
</feature>
<sequence>MRPVESKGSCSHESAQDHHSCNAYSFEFHNGAGPTKALHHHKALGSRAKPTPSKWDDAQKWLVGLSARADHKHSVSKPRNSNADDRRLLTSLSQRGRDSCSSADGVLEDDMALAVAAQEAAETKKVDCNEPLWRTSKPSEDSPVVVRSVCLRDASTEMTPIASKEPSRTGTPLRATTPVLKSPLSSRSSTPGRSRQGAEQHDDHQPGMRNPERRSEAVPFGRSSGNGWPCRGEAAPHIDGSKYPEVNASEQDQNMDSLESQATAWDEAERAKYTARYKREEVKIQAWENHEKRKAETEMRRMEVKAERMRSRAQEKYASRLAAARRMAEEKRANAEGRLNEHAARTSDRADYIRRTGHLPSSFFSFKLSSLCG</sequence>
<dbReference type="InterPro" id="IPR005516">
    <property type="entry name" value="Remorin_C"/>
</dbReference>
<feature type="region of interest" description="Disordered" evidence="2">
    <location>
        <begin position="328"/>
        <end position="347"/>
    </location>
</feature>
<evidence type="ECO:0000259" key="3">
    <source>
        <dbReference type="Pfam" id="PF03763"/>
    </source>
</evidence>
<accession>A0A4S8JAM6</accession>
<reference evidence="4 5" key="1">
    <citation type="journal article" date="2019" name="Nat. Plants">
        <title>Genome sequencing of Musa balbisiana reveals subgenome evolution and function divergence in polyploid bananas.</title>
        <authorList>
            <person name="Yao X."/>
        </authorList>
    </citation>
    <scope>NUCLEOTIDE SEQUENCE [LARGE SCALE GENOMIC DNA]</scope>
    <source>
        <strain evidence="5">cv. DH-PKW</strain>
        <tissue evidence="4">Leaves</tissue>
    </source>
</reference>
<dbReference type="EMBL" id="PYDT01000006">
    <property type="protein sequence ID" value="THU58773.1"/>
    <property type="molecule type" value="Genomic_DNA"/>
</dbReference>
<feature type="compositionally biased region" description="Basic and acidic residues" evidence="2">
    <location>
        <begin position="196"/>
        <end position="216"/>
    </location>
</feature>
<dbReference type="AlphaFoldDB" id="A0A4S8JAM6"/>
<feature type="domain" description="Remorin C-terminal" evidence="3">
    <location>
        <begin position="258"/>
        <end position="361"/>
    </location>
</feature>
<name>A0A4S8JAM6_MUSBA</name>
<protein>
    <recommendedName>
        <fullName evidence="3">Remorin C-terminal domain-containing protein</fullName>
    </recommendedName>
</protein>
<gene>
    <name evidence="4" type="ORF">C4D60_Mb03t17960</name>
</gene>
<feature type="region of interest" description="Disordered" evidence="2">
    <location>
        <begin position="67"/>
        <end position="105"/>
    </location>
</feature>
<comment type="similarity">
    <text evidence="1">Belongs to the remorin family.</text>
</comment>
<evidence type="ECO:0000256" key="2">
    <source>
        <dbReference type="SAM" id="MobiDB-lite"/>
    </source>
</evidence>
<feature type="compositionally biased region" description="Polar residues" evidence="2">
    <location>
        <begin position="183"/>
        <end position="193"/>
    </location>
</feature>
<dbReference type="Proteomes" id="UP000317650">
    <property type="component" value="Chromosome 3"/>
</dbReference>
<dbReference type="Pfam" id="PF03763">
    <property type="entry name" value="Remorin_C"/>
    <property type="match status" value="1"/>
</dbReference>
<organism evidence="4 5">
    <name type="scientific">Musa balbisiana</name>
    <name type="common">Banana</name>
    <dbReference type="NCBI Taxonomy" id="52838"/>
    <lineage>
        <taxon>Eukaryota</taxon>
        <taxon>Viridiplantae</taxon>
        <taxon>Streptophyta</taxon>
        <taxon>Embryophyta</taxon>
        <taxon>Tracheophyta</taxon>
        <taxon>Spermatophyta</taxon>
        <taxon>Magnoliopsida</taxon>
        <taxon>Liliopsida</taxon>
        <taxon>Zingiberales</taxon>
        <taxon>Musaceae</taxon>
        <taxon>Musa</taxon>
    </lineage>
</organism>
<evidence type="ECO:0000313" key="5">
    <source>
        <dbReference type="Proteomes" id="UP000317650"/>
    </source>
</evidence>
<dbReference type="PANTHER" id="PTHR31471">
    <property type="entry name" value="OS02G0116800 PROTEIN"/>
    <property type="match status" value="1"/>
</dbReference>
<comment type="caution">
    <text evidence="4">The sequence shown here is derived from an EMBL/GenBank/DDBJ whole genome shotgun (WGS) entry which is preliminary data.</text>
</comment>
<feature type="compositionally biased region" description="Polar residues" evidence="2">
    <location>
        <begin position="90"/>
        <end position="102"/>
    </location>
</feature>
<proteinExistence type="inferred from homology"/>
<dbReference type="STRING" id="52838.A0A4S8JAM6"/>
<keyword evidence="5" id="KW-1185">Reference proteome</keyword>
<dbReference type="PANTHER" id="PTHR31471:SF52">
    <property type="entry name" value="F12A21.28"/>
    <property type="match status" value="1"/>
</dbReference>
<feature type="compositionally biased region" description="Polar residues" evidence="2">
    <location>
        <begin position="248"/>
        <end position="263"/>
    </location>
</feature>
<feature type="region of interest" description="Disordered" evidence="2">
    <location>
        <begin position="32"/>
        <end position="55"/>
    </location>
</feature>